<sequence>MPLKTSGAMNDEIVVGYSYEVENIINKLIRGSIEMYIVPIIRIPRIGGTTLAKKEYNDPSVTFHFHILVWKKVFHKDSYPDVLVEVGKLIARNCQGLPLVVFVIDSLLGRTEKKLGFSRTSNLKSLEDLAEECLLDLIARSLVTIVKRGSDGWVKRVFHHIEASRPLCCCLLFFVVNDTNQKNPMISHSFVTSINIGSSFPEGLEQLVRLRYLAVRGEIRFPHMCFILGTWTKMTMRKFPRLRKLKYIYLE</sequence>
<dbReference type="Proteomes" id="UP001060085">
    <property type="component" value="Linkage Group LG05"/>
</dbReference>
<dbReference type="EMBL" id="CM044705">
    <property type="protein sequence ID" value="KAI5664488.1"/>
    <property type="molecule type" value="Genomic_DNA"/>
</dbReference>
<protein>
    <submittedName>
        <fullName evidence="1">Uncharacterized protein</fullName>
    </submittedName>
</protein>
<reference evidence="2" key="1">
    <citation type="journal article" date="2023" name="Nat. Plants">
        <title>Single-cell RNA sequencing provides a high-resolution roadmap for understanding the multicellular compartmentation of specialized metabolism.</title>
        <authorList>
            <person name="Sun S."/>
            <person name="Shen X."/>
            <person name="Li Y."/>
            <person name="Li Y."/>
            <person name="Wang S."/>
            <person name="Li R."/>
            <person name="Zhang H."/>
            <person name="Shen G."/>
            <person name="Guo B."/>
            <person name="Wei J."/>
            <person name="Xu J."/>
            <person name="St-Pierre B."/>
            <person name="Chen S."/>
            <person name="Sun C."/>
        </authorList>
    </citation>
    <scope>NUCLEOTIDE SEQUENCE [LARGE SCALE GENOMIC DNA]</scope>
</reference>
<comment type="caution">
    <text evidence="1">The sequence shown here is derived from an EMBL/GenBank/DDBJ whole genome shotgun (WGS) entry which is preliminary data.</text>
</comment>
<gene>
    <name evidence="1" type="ORF">M9H77_23811</name>
</gene>
<proteinExistence type="predicted"/>
<evidence type="ECO:0000313" key="1">
    <source>
        <dbReference type="EMBL" id="KAI5664488.1"/>
    </source>
</evidence>
<keyword evidence="2" id="KW-1185">Reference proteome</keyword>
<name>A0ACC0AX50_CATRO</name>
<organism evidence="1 2">
    <name type="scientific">Catharanthus roseus</name>
    <name type="common">Madagascar periwinkle</name>
    <name type="synonym">Vinca rosea</name>
    <dbReference type="NCBI Taxonomy" id="4058"/>
    <lineage>
        <taxon>Eukaryota</taxon>
        <taxon>Viridiplantae</taxon>
        <taxon>Streptophyta</taxon>
        <taxon>Embryophyta</taxon>
        <taxon>Tracheophyta</taxon>
        <taxon>Spermatophyta</taxon>
        <taxon>Magnoliopsida</taxon>
        <taxon>eudicotyledons</taxon>
        <taxon>Gunneridae</taxon>
        <taxon>Pentapetalae</taxon>
        <taxon>asterids</taxon>
        <taxon>lamiids</taxon>
        <taxon>Gentianales</taxon>
        <taxon>Apocynaceae</taxon>
        <taxon>Rauvolfioideae</taxon>
        <taxon>Vinceae</taxon>
        <taxon>Catharanthinae</taxon>
        <taxon>Catharanthus</taxon>
    </lineage>
</organism>
<evidence type="ECO:0000313" key="2">
    <source>
        <dbReference type="Proteomes" id="UP001060085"/>
    </source>
</evidence>
<accession>A0ACC0AX50</accession>